<keyword evidence="1" id="KW-0812">Transmembrane</keyword>
<reference evidence="2 3" key="1">
    <citation type="journal article" date="2015" name="Stand. Genomic Sci.">
        <title>Genomic Encyclopedia of Bacterial and Archaeal Type Strains, Phase III: the genomes of soil and plant-associated and newly described type strains.</title>
        <authorList>
            <person name="Whitman W.B."/>
            <person name="Woyke T."/>
            <person name="Klenk H.P."/>
            <person name="Zhou Y."/>
            <person name="Lilburn T.G."/>
            <person name="Beck B.J."/>
            <person name="De Vos P."/>
            <person name="Vandamme P."/>
            <person name="Eisen J.A."/>
            <person name="Garrity G."/>
            <person name="Hugenholtz P."/>
            <person name="Kyrpides N.C."/>
        </authorList>
    </citation>
    <scope>NUCLEOTIDE SEQUENCE [LARGE SCALE GENOMIC DNA]</scope>
    <source>
        <strain evidence="2 3">S2T63</strain>
    </source>
</reference>
<dbReference type="EMBL" id="RCDB01000002">
    <property type="protein sequence ID" value="RLK49016.1"/>
    <property type="molecule type" value="Genomic_DNA"/>
</dbReference>
<evidence type="ECO:0000313" key="2">
    <source>
        <dbReference type="EMBL" id="RLK49016.1"/>
    </source>
</evidence>
<keyword evidence="1" id="KW-0472">Membrane</keyword>
<keyword evidence="3" id="KW-1185">Reference proteome</keyword>
<feature type="transmembrane region" description="Helical" evidence="1">
    <location>
        <begin position="29"/>
        <end position="48"/>
    </location>
</feature>
<dbReference type="RefSeq" id="WP_121058026.1">
    <property type="nucleotide sequence ID" value="NZ_RCDB01000002.1"/>
</dbReference>
<gene>
    <name evidence="2" type="ORF">C7474_1147</name>
</gene>
<dbReference type="AlphaFoldDB" id="A0A498C311"/>
<name>A0A498C311_9MICO</name>
<accession>A0A498C311</accession>
<comment type="caution">
    <text evidence="2">The sequence shown here is derived from an EMBL/GenBank/DDBJ whole genome shotgun (WGS) entry which is preliminary data.</text>
</comment>
<sequence>MHLPTWLLADATPLPTPSMTVNPDQVSPGFIGFVGIAVVAIAVVFLLADMLRRIRRAGYRADIRDELDAEQAADAGEVTPERPAKD</sequence>
<keyword evidence="1" id="KW-1133">Transmembrane helix</keyword>
<protein>
    <submittedName>
        <fullName evidence="2">Uncharacterized protein</fullName>
    </submittedName>
</protein>
<evidence type="ECO:0000313" key="3">
    <source>
        <dbReference type="Proteomes" id="UP000273158"/>
    </source>
</evidence>
<dbReference type="Proteomes" id="UP000273158">
    <property type="component" value="Unassembled WGS sequence"/>
</dbReference>
<proteinExistence type="predicted"/>
<organism evidence="2 3">
    <name type="scientific">Microbacterium telephonicum</name>
    <dbReference type="NCBI Taxonomy" id="1714841"/>
    <lineage>
        <taxon>Bacteria</taxon>
        <taxon>Bacillati</taxon>
        <taxon>Actinomycetota</taxon>
        <taxon>Actinomycetes</taxon>
        <taxon>Micrococcales</taxon>
        <taxon>Microbacteriaceae</taxon>
        <taxon>Microbacterium</taxon>
    </lineage>
</organism>
<dbReference type="OrthoDB" id="5083363at2"/>
<evidence type="ECO:0000256" key="1">
    <source>
        <dbReference type="SAM" id="Phobius"/>
    </source>
</evidence>